<dbReference type="PANTHER" id="PTHR22692">
    <property type="entry name" value="MYOSIN VII, XV"/>
    <property type="match status" value="1"/>
</dbReference>
<keyword evidence="5" id="KW-0677">Repeat</keyword>
<dbReference type="CDD" id="cd23766">
    <property type="entry name" value="IQCG"/>
    <property type="match status" value="1"/>
</dbReference>
<keyword evidence="4" id="KW-0963">Cytoplasm</keyword>
<evidence type="ECO:0000256" key="3">
    <source>
        <dbReference type="ARBA" id="ARBA00022443"/>
    </source>
</evidence>
<feature type="region of interest" description="Actin-binding" evidence="12">
    <location>
        <begin position="623"/>
        <end position="645"/>
    </location>
</feature>
<dbReference type="PROSITE" id="PS51456">
    <property type="entry name" value="MYOSIN_MOTOR"/>
    <property type="match status" value="1"/>
</dbReference>
<dbReference type="Gene3D" id="1.25.40.530">
    <property type="entry name" value="MyTH4 domain"/>
    <property type="match status" value="2"/>
</dbReference>
<dbReference type="Pfam" id="PF00612">
    <property type="entry name" value="IQ"/>
    <property type="match status" value="1"/>
</dbReference>
<dbReference type="InterPro" id="IPR036961">
    <property type="entry name" value="Kinesin_motor_dom_sf"/>
</dbReference>
<keyword evidence="18" id="KW-1185">Reference proteome</keyword>
<dbReference type="Pfam" id="PF21989">
    <property type="entry name" value="RA_2"/>
    <property type="match status" value="2"/>
</dbReference>
<dbReference type="Gene3D" id="1.20.58.530">
    <property type="match status" value="1"/>
</dbReference>
<dbReference type="InterPro" id="IPR038185">
    <property type="entry name" value="MyTH4_dom_sf"/>
</dbReference>
<evidence type="ECO:0000256" key="9">
    <source>
        <dbReference type="ARBA" id="ARBA00023175"/>
    </source>
</evidence>
<dbReference type="SUPFAM" id="SSF50729">
    <property type="entry name" value="PH domain-like"/>
    <property type="match status" value="1"/>
</dbReference>
<evidence type="ECO:0000313" key="18">
    <source>
        <dbReference type="Proteomes" id="UP000038045"/>
    </source>
</evidence>
<evidence type="ECO:0000259" key="15">
    <source>
        <dbReference type="PROSITE" id="PS50057"/>
    </source>
</evidence>
<evidence type="ECO:0000259" key="14">
    <source>
        <dbReference type="PROSITE" id="PS50002"/>
    </source>
</evidence>
<evidence type="ECO:0000256" key="6">
    <source>
        <dbReference type="ARBA" id="ARBA00022741"/>
    </source>
</evidence>
<dbReference type="SMART" id="SM00139">
    <property type="entry name" value="MyTH4"/>
    <property type="match status" value="2"/>
</dbReference>
<evidence type="ECO:0000256" key="8">
    <source>
        <dbReference type="ARBA" id="ARBA00023123"/>
    </source>
</evidence>
<comment type="similarity">
    <text evidence="2 12">Belongs to the TRAFAC class myosin-kinesin ATPase superfamily. Myosin family.</text>
</comment>
<dbReference type="InterPro" id="IPR041794">
    <property type="entry name" value="MyoVII_FERM_C2"/>
</dbReference>
<keyword evidence="6 12" id="KW-0547">Nucleotide-binding</keyword>
<dbReference type="InterPro" id="IPR051567">
    <property type="entry name" value="Unconventional_Myosin_ATPase"/>
</dbReference>
<evidence type="ECO:0000256" key="13">
    <source>
        <dbReference type="SAM" id="MobiDB-lite"/>
    </source>
</evidence>
<feature type="domain" description="MyTH4" evidence="16">
    <location>
        <begin position="1650"/>
        <end position="1798"/>
    </location>
</feature>
<dbReference type="PROSITE" id="PS50002">
    <property type="entry name" value="SH3"/>
    <property type="match status" value="1"/>
</dbReference>
<dbReference type="InterPro" id="IPR029071">
    <property type="entry name" value="Ubiquitin-like_domsf"/>
</dbReference>
<name>A0A0N4ZLT2_PARTI</name>
<dbReference type="WBParaSite" id="PTRK_0000945600.1">
    <property type="protein sequence ID" value="PTRK_0000945600.1"/>
    <property type="gene ID" value="PTRK_0000945600"/>
</dbReference>
<feature type="domain" description="FERM" evidence="15">
    <location>
        <begin position="1199"/>
        <end position="1520"/>
    </location>
</feature>
<dbReference type="GO" id="GO:0003774">
    <property type="term" value="F:cytoskeletal motor activity"/>
    <property type="evidence" value="ECO:0007669"/>
    <property type="project" value="UniProtKB-UniRule"/>
</dbReference>
<protein>
    <submittedName>
        <fullName evidence="19">Myosin motor domain-containing protein</fullName>
    </submittedName>
</protein>
<dbReference type="Gene3D" id="3.40.850.10">
    <property type="entry name" value="Kinesin motor domain"/>
    <property type="match status" value="1"/>
</dbReference>
<dbReference type="SMART" id="SM00015">
    <property type="entry name" value="IQ"/>
    <property type="match status" value="3"/>
</dbReference>
<dbReference type="Gene3D" id="1.20.80.10">
    <property type="match status" value="2"/>
</dbReference>
<organism evidence="18 19">
    <name type="scientific">Parastrongyloides trichosuri</name>
    <name type="common">Possum-specific nematode worm</name>
    <dbReference type="NCBI Taxonomy" id="131310"/>
    <lineage>
        <taxon>Eukaryota</taxon>
        <taxon>Metazoa</taxon>
        <taxon>Ecdysozoa</taxon>
        <taxon>Nematoda</taxon>
        <taxon>Chromadorea</taxon>
        <taxon>Rhabditida</taxon>
        <taxon>Tylenchina</taxon>
        <taxon>Panagrolaimomorpha</taxon>
        <taxon>Strongyloidoidea</taxon>
        <taxon>Strongyloididae</taxon>
        <taxon>Parastrongyloides</taxon>
    </lineage>
</organism>
<dbReference type="InterPro" id="IPR011993">
    <property type="entry name" value="PH-like_dom_sf"/>
</dbReference>
<dbReference type="InterPro" id="IPR019748">
    <property type="entry name" value="FERM_central"/>
</dbReference>
<dbReference type="GO" id="GO:0005524">
    <property type="term" value="F:ATP binding"/>
    <property type="evidence" value="ECO:0007669"/>
    <property type="project" value="UniProtKB-UniRule"/>
</dbReference>
<dbReference type="CDD" id="cd13199">
    <property type="entry name" value="FERM_C2_MyoVII"/>
    <property type="match status" value="1"/>
</dbReference>
<dbReference type="InterPro" id="IPR019749">
    <property type="entry name" value="Band_41_domain"/>
</dbReference>
<dbReference type="InterPro" id="IPR014352">
    <property type="entry name" value="FERM/acyl-CoA-bd_prot_sf"/>
</dbReference>
<dbReference type="InterPro" id="IPR036106">
    <property type="entry name" value="MYSc_Myo7"/>
</dbReference>
<feature type="domain" description="MyTH4" evidence="16">
    <location>
        <begin position="938"/>
        <end position="1194"/>
    </location>
</feature>
<dbReference type="InterPro" id="IPR041793">
    <property type="entry name" value="MyoVII_FERM_C1"/>
</dbReference>
<dbReference type="GO" id="GO:0003779">
    <property type="term" value="F:actin binding"/>
    <property type="evidence" value="ECO:0007669"/>
    <property type="project" value="UniProtKB-KW"/>
</dbReference>
<keyword evidence="9 12" id="KW-0505">Motor protein</keyword>
<evidence type="ECO:0000259" key="17">
    <source>
        <dbReference type="PROSITE" id="PS51456"/>
    </source>
</evidence>
<feature type="domain" description="FERM" evidence="15">
    <location>
        <begin position="1804"/>
        <end position="2112"/>
    </location>
</feature>
<dbReference type="InterPro" id="IPR027417">
    <property type="entry name" value="P-loop_NTPase"/>
</dbReference>
<feature type="binding site" evidence="12">
    <location>
        <begin position="157"/>
        <end position="164"/>
    </location>
    <ligand>
        <name>ATP</name>
        <dbReference type="ChEBI" id="CHEBI:30616"/>
    </ligand>
</feature>
<evidence type="ECO:0000256" key="4">
    <source>
        <dbReference type="ARBA" id="ARBA00022490"/>
    </source>
</evidence>
<sequence>MVHITRGDFIWIEASKTTGETCNAIGGRVMQVDSDGILVMDDTNTEKMLGPDTRIRLMHPSSVNGVEDMIQLGDLHDAGILRNLMIRYREKLIYTYTGSILVAVNPYKALPLYKAEHIRRYRNQKIGDQPPHIFAIADNAYESLKKNHRDQCIVISGESGSGKTESTKLVLQFLATVSGQHSWIEQQILEANPIMEAFGNAKTIKNDNSSRFGKYIDIYFNNSGVIEGAKIHQYLLEKSRIVAQTVEERNYHIFYSLLNGIDEEEREQLFLTKAEDYFYLNQGRIFNIDGRNEVATLNEIHNSMKVLMFKEAEIKSIFKILASLLHLGNIIYNVGTFNNIESVEINDIITVQKVATLLQLDSKDIISALTTKTLIMRNEKVISSLDGIQALNVRDALVKVLYGRLFSYIINKINEAIFKPTICCDSSNSNIIKKQSIGILDIFGFENFQTNSFEQLCINFANEHLQQFFVKHVFKLEQMEYDLEEINWRKIEFIDNQSALDLLAERPMSVMALINEESIFPKGTDLTLLSKLHISHGKNDNLYVKPKSDLNKSFGIRHYAGTVIYSVKGFLEKNRDTFSVDLLNLVGKSKFKFIKNLFDDMYSQENNTSRIQQTLGSQFRKSLETLIIQLSNCDPYFIRCIKPNDFKQPMTFDRDLVFRQLRYSGMMETIRIRKAGYPIRYTYQAFVDRFRLILQSVKDTQKTDIIMASQAICEKALGFKADFQLGKTKIFLKENDQTTLEKHNDSLMNHYATIIQKTIKGFKQKRKFEKERNAAILIQSQWRGYIQRKKYNLLVKGLTRLQAVLRAKTLSSHYNKQRYVITNFQAMCRRYLHKQDRIAYIEEQKKQLLDEMNNNKSEDFKPEQIENPYHVVDFDESKIVDQIFGEDISTDSNYGSNVDSDSIDVSLTNKMFVDEDLSDYQFSKFAATYFNNGISGEYSNVQLKKSLLIHDSLSDEVAGMAIWNMILKFMGDIPDVKSRNSTTYDSVPVMTQVYNTIQRNHKNKRTSEINFDKQSINSNTDTMSSSTSSKQSKGIENFGKKLLSMTLRKKSKISNVIPSSNDGSSIMNNPFDFYGYTNILENHYTSNMDKLHFIIGHGILRPSLRDEIYCQICKQLSSNNNKNSSARGWILLSLCAGCFAPSDKLIKYLYCFIRENGVVGKINYGEFIEERLNRTLLNGTRLQPPSYVELQSCKSKKNIILAVTFMNGNVKTLNADSATTSKELCLALKERLGIKDDFGFAIYIALFDKVTSLGCGSDHIMDAISQCEQYAKETGRQEKNAPWRLFYRKEVFVPWYNPKEDQLATELVYHQVVRGIKHGEYKTEREDELCSLIARQIYIDNDGKSVNSNDIEDCIEKYIPDYEKLSFEKDKWLQMTLHAYRKHFMTKQISLKTVDDVKASVVETAKIEWPLLFSRFYEGYKFTGAPISKNEVIIAVNWTGFYIVDDKEQILLEFGFSEIAKVSLTSDPFKSSKEGGIKSLMNSCFTIHTIANAEFTFQSPNSDDIKDLITYFLKGLKDRSKFVVAKSDIELTDNLKCKKGDLLTILDNVRGKSLEGKEFVYVDNDRTGMKGNVPINKIYVLPTLVKPTMTILSAFSADNSICDHDISNNQIALMSTAGLVQAYGSYDLSEYAKTHFKNETNAQGLPLWRFSRDLIKNPLLKKLDNRVDASKEGIKSFTAIMQYMGDYPVEYQASATDLTDQIFDGPIRHEILKDEIYCQIIKQLTGNCNNFSLERGWELLWLCCGLFPPSPSLRKEVFSFLRSRLIPIAIDCSNRLQKTLKGGIRKFPPHQVEVSAVQHKTTQIYHKAFFPDGTHEAIEVESMSKAKDFCYRIANRLGLQSIDGYSLFVKIGERVLSVPENEFFFDFIRQLYEWIRNNKYSLMLTKSTNESPDTYQVYFMRKLWINVKPGEDVNADLIFHYNQELPKYLRGYHTVSKSEASYLASLLLRAQTRADCDPPFPQFSNIIGDCIPKDMIKQLSNSEWKRQIQEEYTKLGRMCPDEAKIAFLKNISKWPTFGSAFFEVKQTSDSNYPEKLLVAINQAGVNLYNQSTKEYLTTYSFAQVSNWSIGNTYFTLSIGGIINGNRVLWETSLGYKIDDLLTSYIKCLISNNPENQTAAITHVTK</sequence>
<dbReference type="PANTHER" id="PTHR22692:SF33">
    <property type="entry name" value="MYOSIN"/>
    <property type="match status" value="1"/>
</dbReference>
<feature type="domain" description="Myosin motor" evidence="17">
    <location>
        <begin position="64"/>
        <end position="745"/>
    </location>
</feature>
<dbReference type="Proteomes" id="UP000038045">
    <property type="component" value="Unplaced"/>
</dbReference>
<dbReference type="SMART" id="SM00242">
    <property type="entry name" value="MYSc"/>
    <property type="match status" value="1"/>
</dbReference>
<keyword evidence="8 12" id="KW-0518">Myosin</keyword>
<dbReference type="FunFam" id="3.40.850.10:FF:000008">
    <property type="entry name" value="Putative unconventional myosin-IXa"/>
    <property type="match status" value="1"/>
</dbReference>
<dbReference type="PROSITE" id="PS50057">
    <property type="entry name" value="FERM_3"/>
    <property type="match status" value="2"/>
</dbReference>
<feature type="compositionally biased region" description="Low complexity" evidence="13">
    <location>
        <begin position="1015"/>
        <end position="1032"/>
    </location>
</feature>
<evidence type="ECO:0000256" key="1">
    <source>
        <dbReference type="ARBA" id="ARBA00004496"/>
    </source>
</evidence>
<dbReference type="Pfam" id="PF21998">
    <property type="entry name" value="FERM_C1_MyoVII"/>
    <property type="match status" value="1"/>
</dbReference>
<dbReference type="CDD" id="cd14473">
    <property type="entry name" value="FERM_B-lobe"/>
    <property type="match status" value="2"/>
</dbReference>
<evidence type="ECO:0000256" key="5">
    <source>
        <dbReference type="ARBA" id="ARBA00022737"/>
    </source>
</evidence>
<dbReference type="InterPro" id="IPR001452">
    <property type="entry name" value="SH3_domain"/>
</dbReference>
<dbReference type="CDD" id="cd17093">
    <property type="entry name" value="FERM2_F1_Myosin-VII"/>
    <property type="match status" value="1"/>
</dbReference>
<dbReference type="Gene3D" id="1.20.120.720">
    <property type="entry name" value="Myosin VI head, motor domain, U50 subdomain"/>
    <property type="match status" value="1"/>
</dbReference>
<evidence type="ECO:0000259" key="16">
    <source>
        <dbReference type="PROSITE" id="PS51016"/>
    </source>
</evidence>
<dbReference type="InterPro" id="IPR035963">
    <property type="entry name" value="FERM_2"/>
</dbReference>
<evidence type="ECO:0000313" key="19">
    <source>
        <dbReference type="WBParaSite" id="PTRK_0000945600.1"/>
    </source>
</evidence>
<keyword evidence="10 12" id="KW-0009">Actin-binding</keyword>
<reference evidence="19" key="1">
    <citation type="submission" date="2017-02" db="UniProtKB">
        <authorList>
            <consortium name="WormBaseParasite"/>
        </authorList>
    </citation>
    <scope>IDENTIFICATION</scope>
</reference>
<dbReference type="PROSITE" id="PS50096">
    <property type="entry name" value="IQ"/>
    <property type="match status" value="2"/>
</dbReference>
<dbReference type="CDD" id="cd13198">
    <property type="entry name" value="FERM_C1_MyoVII"/>
    <property type="match status" value="1"/>
</dbReference>
<dbReference type="CDD" id="cd01381">
    <property type="entry name" value="MYSc_Myo7"/>
    <property type="match status" value="1"/>
</dbReference>
<dbReference type="Gene3D" id="6.20.240.20">
    <property type="match status" value="1"/>
</dbReference>
<dbReference type="Gene3D" id="1.10.10.820">
    <property type="match status" value="1"/>
</dbReference>
<evidence type="ECO:0000256" key="7">
    <source>
        <dbReference type="ARBA" id="ARBA00022840"/>
    </source>
</evidence>
<dbReference type="Gene3D" id="3.10.20.90">
    <property type="entry name" value="Phosphatidylinositol 3-kinase Catalytic Subunit, Chain A, domain 1"/>
    <property type="match status" value="2"/>
</dbReference>
<dbReference type="InterPro" id="IPR001609">
    <property type="entry name" value="Myosin_head_motor_dom-like"/>
</dbReference>
<dbReference type="Gene3D" id="1.20.5.190">
    <property type="match status" value="1"/>
</dbReference>
<dbReference type="Pfam" id="PF24123">
    <property type="entry name" value="Myosin_VII_N"/>
    <property type="match status" value="1"/>
</dbReference>
<keyword evidence="3 11" id="KW-0728">SH3 domain</keyword>
<dbReference type="InterPro" id="IPR057130">
    <property type="entry name" value="Myosin_VII_N"/>
</dbReference>
<feature type="region of interest" description="Disordered" evidence="13">
    <location>
        <begin position="1013"/>
        <end position="1034"/>
    </location>
</feature>
<dbReference type="SUPFAM" id="SSF47031">
    <property type="entry name" value="Second domain of FERM"/>
    <property type="match status" value="2"/>
</dbReference>
<dbReference type="InterPro" id="IPR000048">
    <property type="entry name" value="IQ_motif_EF-hand-BS"/>
</dbReference>
<dbReference type="InterPro" id="IPR000857">
    <property type="entry name" value="MyTH4_dom"/>
</dbReference>
<evidence type="ECO:0000256" key="11">
    <source>
        <dbReference type="PROSITE-ProRule" id="PRU00192"/>
    </source>
</evidence>
<dbReference type="InterPro" id="IPR000299">
    <property type="entry name" value="FERM_domain"/>
</dbReference>
<dbReference type="FunFam" id="1.10.10.820:FF:000001">
    <property type="entry name" value="Myosin heavy chain"/>
    <property type="match status" value="1"/>
</dbReference>
<dbReference type="SMART" id="SM00295">
    <property type="entry name" value="B41"/>
    <property type="match status" value="2"/>
</dbReference>
<keyword evidence="7 12" id="KW-0067">ATP-binding</keyword>
<comment type="subcellular location">
    <subcellularLocation>
        <location evidence="1">Cytoplasm</location>
    </subcellularLocation>
</comment>
<dbReference type="Pfam" id="PF00784">
    <property type="entry name" value="MyTH4"/>
    <property type="match status" value="2"/>
</dbReference>
<feature type="domain" description="SH3" evidence="14">
    <location>
        <begin position="1518"/>
        <end position="1583"/>
    </location>
</feature>
<evidence type="ECO:0000256" key="10">
    <source>
        <dbReference type="ARBA" id="ARBA00023203"/>
    </source>
</evidence>
<dbReference type="SUPFAM" id="SSF54236">
    <property type="entry name" value="Ubiquitin-like"/>
    <property type="match status" value="2"/>
</dbReference>
<evidence type="ECO:0000256" key="2">
    <source>
        <dbReference type="ARBA" id="ARBA00008314"/>
    </source>
</evidence>
<dbReference type="PROSITE" id="PS51016">
    <property type="entry name" value="MYTH4"/>
    <property type="match status" value="2"/>
</dbReference>
<dbReference type="Gene3D" id="2.30.30.40">
    <property type="entry name" value="SH3 Domains"/>
    <property type="match status" value="1"/>
</dbReference>
<dbReference type="Pfam" id="PF00063">
    <property type="entry name" value="Myosin_head"/>
    <property type="match status" value="1"/>
</dbReference>
<dbReference type="GO" id="GO:0016459">
    <property type="term" value="C:myosin complex"/>
    <property type="evidence" value="ECO:0007669"/>
    <property type="project" value="UniProtKB-KW"/>
</dbReference>
<accession>A0A0N4ZLT2</accession>
<dbReference type="STRING" id="131310.A0A0N4ZLT2"/>
<proteinExistence type="inferred from homology"/>
<dbReference type="SUPFAM" id="SSF52540">
    <property type="entry name" value="P-loop containing nucleoside triphosphate hydrolases"/>
    <property type="match status" value="1"/>
</dbReference>
<dbReference type="PRINTS" id="PR00193">
    <property type="entry name" value="MYOSINHEAVY"/>
</dbReference>
<dbReference type="Gene3D" id="2.30.29.30">
    <property type="entry name" value="Pleckstrin-homology domain (PH domain)/Phosphotyrosine-binding domain (PTB)"/>
    <property type="match status" value="2"/>
</dbReference>
<dbReference type="GO" id="GO:0005737">
    <property type="term" value="C:cytoplasm"/>
    <property type="evidence" value="ECO:0007669"/>
    <property type="project" value="UniProtKB-SubCell"/>
</dbReference>
<dbReference type="Pfam" id="PF00373">
    <property type="entry name" value="FERM_M"/>
    <property type="match status" value="1"/>
</dbReference>
<evidence type="ECO:0000256" key="12">
    <source>
        <dbReference type="PROSITE-ProRule" id="PRU00782"/>
    </source>
</evidence>
<dbReference type="CDD" id="cd17092">
    <property type="entry name" value="FERM1_F1_Myosin-VII"/>
    <property type="match status" value="1"/>
</dbReference>